<dbReference type="RefSeq" id="WP_229572071.1">
    <property type="nucleotide sequence ID" value="NZ_AP025226.1"/>
</dbReference>
<dbReference type="SUPFAM" id="SSF51735">
    <property type="entry name" value="NAD(P)-binding Rossmann-fold domains"/>
    <property type="match status" value="1"/>
</dbReference>
<dbReference type="EMBL" id="AP025226">
    <property type="protein sequence ID" value="BDB98142.1"/>
    <property type="molecule type" value="Genomic_DNA"/>
</dbReference>
<feature type="domain" description="RmlD-like substrate binding" evidence="1">
    <location>
        <begin position="1"/>
        <end position="263"/>
    </location>
</feature>
<dbReference type="GeneID" id="68865900"/>
<dbReference type="InterPro" id="IPR029903">
    <property type="entry name" value="RmlD-like-bd"/>
</dbReference>
<dbReference type="Proteomes" id="UP001319921">
    <property type="component" value="Chromosome"/>
</dbReference>
<dbReference type="CDD" id="cd05254">
    <property type="entry name" value="dTDP_HR_like_SDR_e"/>
    <property type="match status" value="1"/>
</dbReference>
<dbReference type="PANTHER" id="PTHR43242">
    <property type="entry name" value="NAD(P)-BINDING ROSSMANN-FOLD SUPERFAMILY PROTEIN"/>
    <property type="match status" value="1"/>
</dbReference>
<protein>
    <submittedName>
        <fullName evidence="2">NAD(P)-dependent oxidoreductase</fullName>
    </submittedName>
</protein>
<gene>
    <name evidence="2" type="ORF">SACC_11590</name>
</gene>
<dbReference type="InterPro" id="IPR036291">
    <property type="entry name" value="NAD(P)-bd_dom_sf"/>
</dbReference>
<dbReference type="Pfam" id="PF04321">
    <property type="entry name" value="RmlD_sub_bind"/>
    <property type="match status" value="1"/>
</dbReference>
<dbReference type="AlphaFoldDB" id="A0AAQ4CQR1"/>
<dbReference type="PANTHER" id="PTHR43242:SF1">
    <property type="entry name" value="NAD(P)-BINDING ROSSMANN-FOLD SUPERFAMILY PROTEIN"/>
    <property type="match status" value="1"/>
</dbReference>
<proteinExistence type="predicted"/>
<dbReference type="Gene3D" id="3.90.25.10">
    <property type="entry name" value="UDP-galactose 4-epimerase, domain 1"/>
    <property type="match status" value="1"/>
</dbReference>
<dbReference type="KEGG" id="scas:SACC_11590"/>
<organism evidence="2 3">
    <name type="scientific">Saccharolobus caldissimus</name>
    <dbReference type="NCBI Taxonomy" id="1702097"/>
    <lineage>
        <taxon>Archaea</taxon>
        <taxon>Thermoproteota</taxon>
        <taxon>Thermoprotei</taxon>
        <taxon>Sulfolobales</taxon>
        <taxon>Sulfolobaceae</taxon>
        <taxon>Saccharolobus</taxon>
    </lineage>
</organism>
<dbReference type="Gene3D" id="3.40.50.720">
    <property type="entry name" value="NAD(P)-binding Rossmann-like Domain"/>
    <property type="match status" value="1"/>
</dbReference>
<evidence type="ECO:0000313" key="2">
    <source>
        <dbReference type="EMBL" id="BDB98142.1"/>
    </source>
</evidence>
<evidence type="ECO:0000259" key="1">
    <source>
        <dbReference type="Pfam" id="PF04321"/>
    </source>
</evidence>
<evidence type="ECO:0000313" key="3">
    <source>
        <dbReference type="Proteomes" id="UP001319921"/>
    </source>
</evidence>
<name>A0AAQ4CQR1_9CREN</name>
<keyword evidence="3" id="KW-1185">Reference proteome</keyword>
<reference evidence="2 3" key="1">
    <citation type="journal article" date="2022" name="Microbiol. Resour. Announc.">
        <title>Complete Genome Sequence of the Hyperthermophilic and Acidophilic Archaeon Saccharolobus caldissimus Strain HS-3T.</title>
        <authorList>
            <person name="Sakai H.D."/>
            <person name="Kurosawa N."/>
        </authorList>
    </citation>
    <scope>NUCLEOTIDE SEQUENCE [LARGE SCALE GENOMIC DNA]</scope>
    <source>
        <strain evidence="2 3">JCM32116</strain>
    </source>
</reference>
<sequence>MRVMIIGASGQLGYELSKVLQTHDPIKTYVSQEIAGGIKLDLTDYHSVEDFIIKKKPDVVINAAAFTDVDGCEVNKEKAFKINAEAVKHLVRASRVIEAYLVHVSTDYVFDGIKGLYREDDIPNPINYYGLTKLLGEAYVLSYDDSLIVRTSGVFRDKGFPIYAYKTLKEGKEVLAFKGYYSPISAKKLAEAINELITYRKSGIIHVAGERISRYELALKIKELYNLSGKVIEVDNIKGWIARRPFDSSLDISKAKKILSIDFYSIDDNLRFMVI</sequence>
<accession>A0AAQ4CQR1</accession>